<name>A0A4Y2QST7_ARAVE</name>
<proteinExistence type="predicted"/>
<dbReference type="EMBL" id="BGPR01014703">
    <property type="protein sequence ID" value="GBN66320.1"/>
    <property type="molecule type" value="Genomic_DNA"/>
</dbReference>
<comment type="caution">
    <text evidence="2">The sequence shown here is derived from an EMBL/GenBank/DDBJ whole genome shotgun (WGS) entry which is preliminary data.</text>
</comment>
<gene>
    <name evidence="2" type="ORF">AVEN_232579_1</name>
</gene>
<reference evidence="2 3" key="1">
    <citation type="journal article" date="2019" name="Sci. Rep.">
        <title>Orb-weaving spider Araneus ventricosus genome elucidates the spidroin gene catalogue.</title>
        <authorList>
            <person name="Kono N."/>
            <person name="Nakamura H."/>
            <person name="Ohtoshi R."/>
            <person name="Moran D.A.P."/>
            <person name="Shinohara A."/>
            <person name="Yoshida Y."/>
            <person name="Fujiwara M."/>
            <person name="Mori M."/>
            <person name="Tomita M."/>
            <person name="Arakawa K."/>
        </authorList>
    </citation>
    <scope>NUCLEOTIDE SEQUENCE [LARGE SCALE GENOMIC DNA]</scope>
</reference>
<accession>A0A4Y2QST7</accession>
<evidence type="ECO:0000313" key="2">
    <source>
        <dbReference type="EMBL" id="GBN66320.1"/>
    </source>
</evidence>
<feature type="compositionally biased region" description="Low complexity" evidence="1">
    <location>
        <begin position="47"/>
        <end position="63"/>
    </location>
</feature>
<dbReference type="Proteomes" id="UP000499080">
    <property type="component" value="Unassembled WGS sequence"/>
</dbReference>
<protein>
    <submittedName>
        <fullName evidence="2">Uncharacterized protein</fullName>
    </submittedName>
</protein>
<dbReference type="AlphaFoldDB" id="A0A4Y2QST7"/>
<keyword evidence="3" id="KW-1185">Reference proteome</keyword>
<feature type="region of interest" description="Disordered" evidence="1">
    <location>
        <begin position="47"/>
        <end position="75"/>
    </location>
</feature>
<organism evidence="2 3">
    <name type="scientific">Araneus ventricosus</name>
    <name type="common">Orbweaver spider</name>
    <name type="synonym">Epeira ventricosa</name>
    <dbReference type="NCBI Taxonomy" id="182803"/>
    <lineage>
        <taxon>Eukaryota</taxon>
        <taxon>Metazoa</taxon>
        <taxon>Ecdysozoa</taxon>
        <taxon>Arthropoda</taxon>
        <taxon>Chelicerata</taxon>
        <taxon>Arachnida</taxon>
        <taxon>Araneae</taxon>
        <taxon>Araneomorphae</taxon>
        <taxon>Entelegynae</taxon>
        <taxon>Araneoidea</taxon>
        <taxon>Araneidae</taxon>
        <taxon>Araneus</taxon>
    </lineage>
</organism>
<evidence type="ECO:0000313" key="3">
    <source>
        <dbReference type="Proteomes" id="UP000499080"/>
    </source>
</evidence>
<sequence length="113" mass="12100">MKLAISREGWLSGKETALGLLDHTPSSNAPPAGVPQKFGEGKWVLAQASSSSSDSGSELQGVSQNSSRVASKREKKIRGVLLAEEIRQHGSGRTKIKEREAAAKNCLIKFKVL</sequence>
<evidence type="ECO:0000256" key="1">
    <source>
        <dbReference type="SAM" id="MobiDB-lite"/>
    </source>
</evidence>